<evidence type="ECO:0000313" key="6">
    <source>
        <dbReference type="EnsemblMetazoa" id="XP_014246470.1"/>
    </source>
</evidence>
<accession>A0A8I6RHM1</accession>
<dbReference type="Gene3D" id="3.80.10.10">
    <property type="entry name" value="Ribonuclease Inhibitor"/>
    <property type="match status" value="5"/>
</dbReference>
<keyword evidence="7" id="KW-1185">Reference proteome</keyword>
<dbReference type="PANTHER" id="PTHR24373:SF275">
    <property type="entry name" value="TIR DOMAIN-CONTAINING PROTEIN"/>
    <property type="match status" value="1"/>
</dbReference>
<dbReference type="AlphaFoldDB" id="A0A8I6RHM1"/>
<evidence type="ECO:0000256" key="3">
    <source>
        <dbReference type="ARBA" id="ARBA00022737"/>
    </source>
</evidence>
<dbReference type="SMART" id="SM00365">
    <property type="entry name" value="LRR_SD22"/>
    <property type="match status" value="10"/>
</dbReference>
<evidence type="ECO:0000256" key="5">
    <source>
        <dbReference type="SAM" id="SignalP"/>
    </source>
</evidence>
<name>A0A8I6RHM1_CIMLE</name>
<organism evidence="6 7">
    <name type="scientific">Cimex lectularius</name>
    <name type="common">Bed bug</name>
    <name type="synonym">Acanthia lectularia</name>
    <dbReference type="NCBI Taxonomy" id="79782"/>
    <lineage>
        <taxon>Eukaryota</taxon>
        <taxon>Metazoa</taxon>
        <taxon>Ecdysozoa</taxon>
        <taxon>Arthropoda</taxon>
        <taxon>Hexapoda</taxon>
        <taxon>Insecta</taxon>
        <taxon>Pterygota</taxon>
        <taxon>Neoptera</taxon>
        <taxon>Paraneoptera</taxon>
        <taxon>Hemiptera</taxon>
        <taxon>Heteroptera</taxon>
        <taxon>Panheteroptera</taxon>
        <taxon>Cimicomorpha</taxon>
        <taxon>Cimicidae</taxon>
        <taxon>Cimex</taxon>
    </lineage>
</organism>
<dbReference type="GeneID" id="106664908"/>
<dbReference type="PANTHER" id="PTHR24373">
    <property type="entry name" value="SLIT RELATED LEUCINE-RICH REPEAT NEURONAL PROTEIN"/>
    <property type="match status" value="1"/>
</dbReference>
<proteinExistence type="predicted"/>
<dbReference type="EnsemblMetazoa" id="XM_014390984.2">
    <property type="protein sequence ID" value="XP_014246470.1"/>
    <property type="gene ID" value="LOC106664908"/>
</dbReference>
<evidence type="ECO:0000313" key="7">
    <source>
        <dbReference type="Proteomes" id="UP000494040"/>
    </source>
</evidence>
<keyword evidence="4" id="KW-0472">Membrane</keyword>
<dbReference type="InterPro" id="IPR050328">
    <property type="entry name" value="Dev_Immune_Receptor"/>
</dbReference>
<dbReference type="InterPro" id="IPR032675">
    <property type="entry name" value="LRR_dom_sf"/>
</dbReference>
<dbReference type="OrthoDB" id="28057at2759"/>
<keyword evidence="4" id="KW-1133">Transmembrane helix</keyword>
<feature type="chain" id="PRO_5036269570" evidence="5">
    <location>
        <begin position="21"/>
        <end position="735"/>
    </location>
</feature>
<dbReference type="SMART" id="SM00369">
    <property type="entry name" value="LRR_TYP"/>
    <property type="match status" value="12"/>
</dbReference>
<evidence type="ECO:0000256" key="4">
    <source>
        <dbReference type="SAM" id="Phobius"/>
    </source>
</evidence>
<dbReference type="PROSITE" id="PS51450">
    <property type="entry name" value="LRR"/>
    <property type="match status" value="7"/>
</dbReference>
<dbReference type="InterPro" id="IPR001611">
    <property type="entry name" value="Leu-rich_rpt"/>
</dbReference>
<keyword evidence="3" id="KW-0677">Repeat</keyword>
<evidence type="ECO:0000256" key="1">
    <source>
        <dbReference type="ARBA" id="ARBA00022614"/>
    </source>
</evidence>
<dbReference type="OMA" id="DPQLYYC"/>
<reference evidence="6" key="1">
    <citation type="submission" date="2022-01" db="UniProtKB">
        <authorList>
            <consortium name="EnsemblMetazoa"/>
        </authorList>
    </citation>
    <scope>IDENTIFICATION</scope>
</reference>
<protein>
    <submittedName>
        <fullName evidence="6">Uncharacterized protein</fullName>
    </submittedName>
</protein>
<dbReference type="Pfam" id="PF13855">
    <property type="entry name" value="LRR_8"/>
    <property type="match status" value="3"/>
</dbReference>
<dbReference type="RefSeq" id="XP_014246470.1">
    <property type="nucleotide sequence ID" value="XM_014390984.2"/>
</dbReference>
<dbReference type="KEGG" id="clec:106664908"/>
<dbReference type="InterPro" id="IPR003591">
    <property type="entry name" value="Leu-rich_rpt_typical-subtyp"/>
</dbReference>
<evidence type="ECO:0000256" key="2">
    <source>
        <dbReference type="ARBA" id="ARBA00022729"/>
    </source>
</evidence>
<dbReference type="SUPFAM" id="SSF52058">
    <property type="entry name" value="L domain-like"/>
    <property type="match status" value="2"/>
</dbReference>
<keyword evidence="1" id="KW-0433">Leucine-rich repeat</keyword>
<feature type="signal peptide" evidence="5">
    <location>
        <begin position="1"/>
        <end position="20"/>
    </location>
</feature>
<keyword evidence="4" id="KW-0812">Transmembrane</keyword>
<feature type="transmembrane region" description="Helical" evidence="4">
    <location>
        <begin position="686"/>
        <end position="706"/>
    </location>
</feature>
<dbReference type="RefSeq" id="XP_014246469.1">
    <property type="nucleotide sequence ID" value="XM_014390983.2"/>
</dbReference>
<sequence length="735" mass="82806">MAHWQLGAIVFFLRFFLSHPQCIFCTDECNQLKSTSIDFVNISIICDHDANITKFVEANNLTNPNSIKLLYSSLLKSGLSNLSSAKIVDLSGNGLTVINVNIFHNVQSLCLSHNNLTQIKGNLMKLKFIDLSHNLISNISKCPILSGNVSYISLNNNLISSLNNFSSDTLEHFDLKNNKINLLSLNKFKKLKILDLSNNLIAQISANISHEVPKLEILNLSSNAIKTLDNYSFNLTNLLKLDLKNNKLKHLSPKCFVGLNKLQFLDISQNKLKTVFPSTLQYLSGLIQLIISENKDFSTQDFGLLLASKRLKSVNASNTNQKKIPSSLIRSVRYLFLSFNNITQIQCGDLDSYPLLNSLDLSHNNISYIEDDALGRLELLKTIILSYNFLISIPYTLPNNLKTLLINNNVVKKITTTDFSSIIQLKQLDLSNNRITTIAEGSFAQLILLQTLNLSGNNINILSSSIFTNQRNLKTLDLSNLNNVMKCDQVLCFPVPESNELQELILMNSPVLVNRLVNDAAALKTFKQLTILNLAYANLTELRNDLLNYFPRLKQLYLQGNDLNCTLLQSTYLWLEIKEVDDCIFKMNEIEVTTTIMTVAVKNKVSKESTVPSSVETNLKSPNTTKTDIFASTTKDFFMDFQFKNISEFPVPQKNEASNKVDIWYKESDLGVVDAFADNTPTSHPGLFILLVLPIALVSTYLCWAIHYSRSKRQLANEISHEMDIEISNISSELW</sequence>
<dbReference type="EnsemblMetazoa" id="XM_014390983.2">
    <property type="protein sequence ID" value="XP_014246469.1"/>
    <property type="gene ID" value="LOC106664908"/>
</dbReference>
<dbReference type="Proteomes" id="UP000494040">
    <property type="component" value="Unassembled WGS sequence"/>
</dbReference>
<keyword evidence="2 5" id="KW-0732">Signal</keyword>